<evidence type="ECO:0000256" key="1">
    <source>
        <dbReference type="SAM" id="Phobius"/>
    </source>
</evidence>
<keyword evidence="1" id="KW-0472">Membrane</keyword>
<dbReference type="PANTHER" id="PTHR14969">
    <property type="entry name" value="SPHINGOSINE-1-PHOSPHATE PHOSPHOHYDROLASE"/>
    <property type="match status" value="1"/>
</dbReference>
<dbReference type="PANTHER" id="PTHR14969:SF13">
    <property type="entry name" value="AT30094P"/>
    <property type="match status" value="1"/>
</dbReference>
<dbReference type="SUPFAM" id="SSF51445">
    <property type="entry name" value="(Trans)glycosidases"/>
    <property type="match status" value="1"/>
</dbReference>
<dbReference type="OrthoDB" id="76388at2759"/>
<evidence type="ECO:0000313" key="6">
    <source>
        <dbReference type="Proteomes" id="UP000663877"/>
    </source>
</evidence>
<accession>A0A815FW06</accession>
<comment type="caution">
    <text evidence="3">The sequence shown here is derived from an EMBL/GenBank/DDBJ whole genome shotgun (WGS) entry which is preliminary data.</text>
</comment>
<reference evidence="3" key="1">
    <citation type="submission" date="2021-02" db="EMBL/GenBank/DDBJ databases">
        <authorList>
            <person name="Nowell W R."/>
        </authorList>
    </citation>
    <scope>NUCLEOTIDE SEQUENCE</scope>
</reference>
<keyword evidence="1" id="KW-1133">Transmembrane helix</keyword>
<dbReference type="InterPro" id="IPR017853">
    <property type="entry name" value="GH"/>
</dbReference>
<feature type="domain" description="GH18" evidence="2">
    <location>
        <begin position="105"/>
        <end position="203"/>
    </location>
</feature>
<dbReference type="InterPro" id="IPR001223">
    <property type="entry name" value="Glyco_hydro18_cat"/>
</dbReference>
<dbReference type="Gene3D" id="3.20.20.80">
    <property type="entry name" value="Glycosidases"/>
    <property type="match status" value="1"/>
</dbReference>
<sequence>MIALHYTTIHEAMQYILLFTGLMFDIAIIGTTNPLIRRPRPIVNHNDVLAIGPDKFSFPSGRTSRAVFLLFYFIQTSFLKHLPSSFIIIRLSLVVASRLLLGRHYISDVIATKRHDNISRLTPEDIDPFLCTHINFAFGKALESLTITPYEEDDLKGWTASSQGLYECILQFKEVKPDLRVLLGIGSFLLYSIWISRSDQCGD</sequence>
<evidence type="ECO:0000259" key="2">
    <source>
        <dbReference type="PROSITE" id="PS51910"/>
    </source>
</evidence>
<protein>
    <recommendedName>
        <fullName evidence="2">GH18 domain-containing protein</fullName>
    </recommendedName>
</protein>
<dbReference type="EMBL" id="CAJNOM010001057">
    <property type="protein sequence ID" value="CAF1589124.1"/>
    <property type="molecule type" value="Genomic_DNA"/>
</dbReference>
<evidence type="ECO:0000313" key="3">
    <source>
        <dbReference type="EMBL" id="CAF1329901.1"/>
    </source>
</evidence>
<dbReference type="Gene3D" id="1.20.144.10">
    <property type="entry name" value="Phosphatidic acid phosphatase type 2/haloperoxidase"/>
    <property type="match status" value="1"/>
</dbReference>
<dbReference type="GO" id="GO:0005975">
    <property type="term" value="P:carbohydrate metabolic process"/>
    <property type="evidence" value="ECO:0007669"/>
    <property type="project" value="InterPro"/>
</dbReference>
<feature type="transmembrane region" description="Helical" evidence="1">
    <location>
        <begin position="12"/>
        <end position="36"/>
    </location>
</feature>
<dbReference type="GO" id="GO:0042392">
    <property type="term" value="F:sphingosine-1-phosphate phosphatase activity"/>
    <property type="evidence" value="ECO:0007669"/>
    <property type="project" value="TreeGrafter"/>
</dbReference>
<dbReference type="Proteomes" id="UP000663832">
    <property type="component" value="Unassembled WGS sequence"/>
</dbReference>
<dbReference type="InterPro" id="IPR000326">
    <property type="entry name" value="PAP2/HPO"/>
</dbReference>
<dbReference type="SUPFAM" id="SSF48317">
    <property type="entry name" value="Acid phosphatase/Vanadium-dependent haloperoxidase"/>
    <property type="match status" value="1"/>
</dbReference>
<proteinExistence type="predicted"/>
<dbReference type="AlphaFoldDB" id="A0A815FW06"/>
<dbReference type="Pfam" id="PF01569">
    <property type="entry name" value="PAP2"/>
    <property type="match status" value="1"/>
</dbReference>
<gene>
    <name evidence="3" type="ORF">BJG266_LOCUS33822</name>
    <name evidence="4" type="ORF">QVE165_LOCUS51010</name>
</gene>
<dbReference type="PROSITE" id="PS51910">
    <property type="entry name" value="GH18_2"/>
    <property type="match status" value="1"/>
</dbReference>
<evidence type="ECO:0000313" key="4">
    <source>
        <dbReference type="EMBL" id="CAF1589124.1"/>
    </source>
</evidence>
<dbReference type="EMBL" id="CAJNOI010000687">
    <property type="protein sequence ID" value="CAF1329901.1"/>
    <property type="molecule type" value="Genomic_DNA"/>
</dbReference>
<evidence type="ECO:0000313" key="5">
    <source>
        <dbReference type="Proteomes" id="UP000663832"/>
    </source>
</evidence>
<dbReference type="InterPro" id="IPR036938">
    <property type="entry name" value="PAP2/HPO_sf"/>
</dbReference>
<keyword evidence="1" id="KW-0812">Transmembrane</keyword>
<keyword evidence="5" id="KW-1185">Reference proteome</keyword>
<name>A0A815FW06_9BILA</name>
<organism evidence="3 6">
    <name type="scientific">Adineta steineri</name>
    <dbReference type="NCBI Taxonomy" id="433720"/>
    <lineage>
        <taxon>Eukaryota</taxon>
        <taxon>Metazoa</taxon>
        <taxon>Spiralia</taxon>
        <taxon>Gnathifera</taxon>
        <taxon>Rotifera</taxon>
        <taxon>Eurotatoria</taxon>
        <taxon>Bdelloidea</taxon>
        <taxon>Adinetida</taxon>
        <taxon>Adinetidae</taxon>
        <taxon>Adineta</taxon>
    </lineage>
</organism>
<dbReference type="Proteomes" id="UP000663877">
    <property type="component" value="Unassembled WGS sequence"/>
</dbReference>